<dbReference type="EMBL" id="JAHDYR010000003">
    <property type="protein sequence ID" value="KAG9397181.1"/>
    <property type="molecule type" value="Genomic_DNA"/>
</dbReference>
<dbReference type="InterPro" id="IPR014886">
    <property type="entry name" value="La_xRRM"/>
</dbReference>
<dbReference type="PROSITE" id="PS50961">
    <property type="entry name" value="HTH_LA"/>
    <property type="match status" value="1"/>
</dbReference>
<feature type="domain" description="XRRM" evidence="7">
    <location>
        <begin position="197"/>
        <end position="307"/>
    </location>
</feature>
<dbReference type="PANTHER" id="PTHR23236:SF119">
    <property type="entry name" value="NUCLEAR RNA-BINDING PROTEIN SART-3"/>
    <property type="match status" value="1"/>
</dbReference>
<feature type="region of interest" description="Disordered" evidence="4">
    <location>
        <begin position="286"/>
        <end position="307"/>
    </location>
</feature>
<dbReference type="InterPro" id="IPR035979">
    <property type="entry name" value="RBD_domain_sf"/>
</dbReference>
<dbReference type="Gene3D" id="1.10.10.10">
    <property type="entry name" value="Winged helix-like DNA-binding domain superfamily/Winged helix DNA-binding domain"/>
    <property type="match status" value="1"/>
</dbReference>
<sequence>MAEGDARAAKVLRLAEWYFGDINYPNDQWLKEKIEESGGMIDISHIIKFGRMAPLDVSVEEFYEICKDSEVLSFSSDHQKVKRKNAAPEKPAINDEAALYFKGLPSTLTLDDLEEFFATIAPFKMIQMRRLADRTFKGSCYVQFADKEAAEKILADKPKYKDTELFISTKADHVAEDTAKRASKRKAPKAMTSAELEYKAKTVLIVDGIPADADVSREDISAEFKKFGELAFVAFSRGKTNAEVRFAETGMAEKALPEVNGKLVLGGATVTARTLEEEEEKEYFAKIQSRATEKGSRGRKNFRARRE</sequence>
<keyword evidence="2 3" id="KW-0694">RNA-binding</keyword>
<evidence type="ECO:0000256" key="3">
    <source>
        <dbReference type="PROSITE-ProRule" id="PRU00332"/>
    </source>
</evidence>
<gene>
    <name evidence="8" type="ORF">J8273_1090</name>
</gene>
<evidence type="ECO:0000259" key="6">
    <source>
        <dbReference type="PROSITE" id="PS50961"/>
    </source>
</evidence>
<dbReference type="Pfam" id="PF08777">
    <property type="entry name" value="RRM_3"/>
    <property type="match status" value="1"/>
</dbReference>
<dbReference type="SMART" id="SM00360">
    <property type="entry name" value="RRM"/>
    <property type="match status" value="2"/>
</dbReference>
<dbReference type="PROSITE" id="PS50102">
    <property type="entry name" value="RRM"/>
    <property type="match status" value="2"/>
</dbReference>
<keyword evidence="9" id="KW-1185">Reference proteome</keyword>
<dbReference type="SMART" id="SM00715">
    <property type="entry name" value="LA"/>
    <property type="match status" value="1"/>
</dbReference>
<dbReference type="PROSITE" id="PS51939">
    <property type="entry name" value="XRRM"/>
    <property type="match status" value="1"/>
</dbReference>
<evidence type="ECO:0000256" key="1">
    <source>
        <dbReference type="ARBA" id="ARBA00022737"/>
    </source>
</evidence>
<dbReference type="CDD" id="cd12291">
    <property type="entry name" value="RRM1_La"/>
    <property type="match status" value="1"/>
</dbReference>
<dbReference type="GO" id="GO:0006396">
    <property type="term" value="P:RNA processing"/>
    <property type="evidence" value="ECO:0007669"/>
    <property type="project" value="InterPro"/>
</dbReference>
<dbReference type="InterPro" id="IPR002344">
    <property type="entry name" value="Lupus_La"/>
</dbReference>
<protein>
    <submittedName>
        <fullName evidence="8">RNA binding motif protein</fullName>
    </submittedName>
</protein>
<dbReference type="AlphaFoldDB" id="A0A8J6E4N8"/>
<dbReference type="InterPro" id="IPR000504">
    <property type="entry name" value="RRM_dom"/>
</dbReference>
<reference evidence="8" key="1">
    <citation type="submission" date="2021-05" db="EMBL/GenBank/DDBJ databases">
        <title>A free-living protist that lacks canonical eukaryotic 1 DNA replication and segregation systems.</title>
        <authorList>
            <person name="Salas-Leiva D.E."/>
            <person name="Tromer E.C."/>
            <person name="Curtis B.A."/>
            <person name="Jerlstrom-Hultqvist J."/>
            <person name="Kolisko M."/>
            <person name="Yi Z."/>
            <person name="Salas-Leiva J.S."/>
            <person name="Gallot-Lavallee L."/>
            <person name="Kops G.J.P.L."/>
            <person name="Archibald J.M."/>
            <person name="Simpson A.G.B."/>
            <person name="Roger A.J."/>
        </authorList>
    </citation>
    <scope>NUCLEOTIDE SEQUENCE</scope>
    <source>
        <strain evidence="8">BICM</strain>
    </source>
</reference>
<organism evidence="8 9">
    <name type="scientific">Carpediemonas membranifera</name>
    <dbReference type="NCBI Taxonomy" id="201153"/>
    <lineage>
        <taxon>Eukaryota</taxon>
        <taxon>Metamonada</taxon>
        <taxon>Carpediemonas-like organisms</taxon>
        <taxon>Carpediemonas</taxon>
    </lineage>
</organism>
<evidence type="ECO:0000313" key="8">
    <source>
        <dbReference type="EMBL" id="KAG9397181.1"/>
    </source>
</evidence>
<evidence type="ECO:0000313" key="9">
    <source>
        <dbReference type="Proteomes" id="UP000717585"/>
    </source>
</evidence>
<comment type="caution">
    <text evidence="8">The sequence shown here is derived from an EMBL/GenBank/DDBJ whole genome shotgun (WGS) entry which is preliminary data.</text>
</comment>
<dbReference type="SUPFAM" id="SSF46785">
    <property type="entry name" value="Winged helix' DNA-binding domain"/>
    <property type="match status" value="1"/>
</dbReference>
<dbReference type="InterPro" id="IPR006630">
    <property type="entry name" value="La_HTH"/>
</dbReference>
<dbReference type="Pfam" id="PF00076">
    <property type="entry name" value="RRM_1"/>
    <property type="match status" value="1"/>
</dbReference>
<dbReference type="GO" id="GO:1990904">
    <property type="term" value="C:ribonucleoprotein complex"/>
    <property type="evidence" value="ECO:0007669"/>
    <property type="project" value="UniProtKB-UniRule"/>
</dbReference>
<proteinExistence type="predicted"/>
<dbReference type="InterPro" id="IPR012677">
    <property type="entry name" value="Nucleotide-bd_a/b_plait_sf"/>
</dbReference>
<dbReference type="Proteomes" id="UP000717585">
    <property type="component" value="Unassembled WGS sequence"/>
</dbReference>
<dbReference type="Gene3D" id="3.30.70.330">
    <property type="match status" value="2"/>
</dbReference>
<dbReference type="GO" id="GO:0005634">
    <property type="term" value="C:nucleus"/>
    <property type="evidence" value="ECO:0007669"/>
    <property type="project" value="InterPro"/>
</dbReference>
<feature type="domain" description="RRM" evidence="5">
    <location>
        <begin position="202"/>
        <end position="277"/>
    </location>
</feature>
<dbReference type="SUPFAM" id="SSF54928">
    <property type="entry name" value="RNA-binding domain, RBD"/>
    <property type="match status" value="1"/>
</dbReference>
<dbReference type="OrthoDB" id="439993at2759"/>
<keyword evidence="1" id="KW-0677">Repeat</keyword>
<dbReference type="InterPro" id="IPR036390">
    <property type="entry name" value="WH_DNA-bd_sf"/>
</dbReference>
<feature type="compositionally biased region" description="Basic residues" evidence="4">
    <location>
        <begin position="297"/>
        <end position="307"/>
    </location>
</feature>
<accession>A0A8J6E4N8</accession>
<feature type="domain" description="RRM" evidence="5">
    <location>
        <begin position="97"/>
        <end position="181"/>
    </location>
</feature>
<name>A0A8J6E4N8_9EUKA</name>
<dbReference type="GO" id="GO:0003723">
    <property type="term" value="F:RNA binding"/>
    <property type="evidence" value="ECO:0007669"/>
    <property type="project" value="UniProtKB-UniRule"/>
</dbReference>
<dbReference type="PRINTS" id="PR00302">
    <property type="entry name" value="LUPUSLA"/>
</dbReference>
<evidence type="ECO:0000256" key="2">
    <source>
        <dbReference type="ARBA" id="ARBA00022884"/>
    </source>
</evidence>
<evidence type="ECO:0000256" key="4">
    <source>
        <dbReference type="SAM" id="MobiDB-lite"/>
    </source>
</evidence>
<evidence type="ECO:0000259" key="5">
    <source>
        <dbReference type="PROSITE" id="PS50102"/>
    </source>
</evidence>
<evidence type="ECO:0000259" key="7">
    <source>
        <dbReference type="PROSITE" id="PS51939"/>
    </source>
</evidence>
<dbReference type="PANTHER" id="PTHR23236">
    <property type="entry name" value="EUKARYOTIC TRANSLATION INITIATION FACTOR 4B/4H"/>
    <property type="match status" value="1"/>
</dbReference>
<dbReference type="InterPro" id="IPR036388">
    <property type="entry name" value="WH-like_DNA-bd_sf"/>
</dbReference>
<feature type="domain" description="HTH La-type RNA-binding" evidence="6">
    <location>
        <begin position="1"/>
        <end position="91"/>
    </location>
</feature>